<dbReference type="AlphaFoldDB" id="A0A8H3H068"/>
<evidence type="ECO:0000256" key="3">
    <source>
        <dbReference type="SAM" id="MobiDB-lite"/>
    </source>
</evidence>
<proteinExistence type="predicted"/>
<dbReference type="PANTHER" id="PTHR37534:SF46">
    <property type="entry name" value="ZN(II)2CYS6 TRANSCRIPTION FACTOR (EUROFUNG)"/>
    <property type="match status" value="1"/>
</dbReference>
<feature type="region of interest" description="Disordered" evidence="3">
    <location>
        <begin position="92"/>
        <end position="115"/>
    </location>
</feature>
<evidence type="ECO:0000313" key="6">
    <source>
        <dbReference type="Proteomes" id="UP000663843"/>
    </source>
</evidence>
<protein>
    <recommendedName>
        <fullName evidence="4">Zn(2)-C6 fungal-type domain-containing protein</fullName>
    </recommendedName>
</protein>
<dbReference type="PROSITE" id="PS50048">
    <property type="entry name" value="ZN2_CY6_FUNGAL_2"/>
    <property type="match status" value="1"/>
</dbReference>
<dbReference type="GO" id="GO:0005634">
    <property type="term" value="C:nucleus"/>
    <property type="evidence" value="ECO:0007669"/>
    <property type="project" value="UniProtKB-SubCell"/>
</dbReference>
<comment type="subcellular location">
    <subcellularLocation>
        <location evidence="1">Nucleus</location>
    </subcellularLocation>
</comment>
<dbReference type="EMBL" id="CAJMWT010003603">
    <property type="protein sequence ID" value="CAE6475139.1"/>
    <property type="molecule type" value="Genomic_DNA"/>
</dbReference>
<dbReference type="Pfam" id="PF11951">
    <property type="entry name" value="Fungal_trans_2"/>
    <property type="match status" value="1"/>
</dbReference>
<dbReference type="InterPro" id="IPR001138">
    <property type="entry name" value="Zn2Cys6_DnaBD"/>
</dbReference>
<dbReference type="InterPro" id="IPR036864">
    <property type="entry name" value="Zn2-C6_fun-type_DNA-bd_sf"/>
</dbReference>
<evidence type="ECO:0000313" key="5">
    <source>
        <dbReference type="EMBL" id="CAE6475139.1"/>
    </source>
</evidence>
<dbReference type="SUPFAM" id="SSF57701">
    <property type="entry name" value="Zn2/Cys6 DNA-binding domain"/>
    <property type="match status" value="1"/>
</dbReference>
<dbReference type="PANTHER" id="PTHR37534">
    <property type="entry name" value="TRANSCRIPTIONAL ACTIVATOR PROTEIN UGA3"/>
    <property type="match status" value="1"/>
</dbReference>
<feature type="domain" description="Zn(2)-C6 fungal-type" evidence="4">
    <location>
        <begin position="49"/>
        <end position="79"/>
    </location>
</feature>
<keyword evidence="2" id="KW-0539">Nucleus</keyword>
<dbReference type="Pfam" id="PF00172">
    <property type="entry name" value="Zn_clus"/>
    <property type="match status" value="1"/>
</dbReference>
<evidence type="ECO:0000256" key="1">
    <source>
        <dbReference type="ARBA" id="ARBA00004123"/>
    </source>
</evidence>
<dbReference type="Proteomes" id="UP000663843">
    <property type="component" value="Unassembled WGS sequence"/>
</dbReference>
<dbReference type="GO" id="GO:0008270">
    <property type="term" value="F:zinc ion binding"/>
    <property type="evidence" value="ECO:0007669"/>
    <property type="project" value="InterPro"/>
</dbReference>
<organism evidence="5 6">
    <name type="scientific">Rhizoctonia solani</name>
    <dbReference type="NCBI Taxonomy" id="456999"/>
    <lineage>
        <taxon>Eukaryota</taxon>
        <taxon>Fungi</taxon>
        <taxon>Dikarya</taxon>
        <taxon>Basidiomycota</taxon>
        <taxon>Agaricomycotina</taxon>
        <taxon>Agaricomycetes</taxon>
        <taxon>Cantharellales</taxon>
        <taxon>Ceratobasidiaceae</taxon>
        <taxon>Rhizoctonia</taxon>
    </lineage>
</organism>
<name>A0A8H3H068_9AGAM</name>
<comment type="caution">
    <text evidence="5">The sequence shown here is derived from an EMBL/GenBank/DDBJ whole genome shotgun (WGS) entry which is preliminary data.</text>
</comment>
<dbReference type="InterPro" id="IPR021858">
    <property type="entry name" value="Fun_TF"/>
</dbReference>
<gene>
    <name evidence="5" type="ORF">RDB_LOCUS111331</name>
</gene>
<dbReference type="GO" id="GO:0000981">
    <property type="term" value="F:DNA-binding transcription factor activity, RNA polymerase II-specific"/>
    <property type="evidence" value="ECO:0007669"/>
    <property type="project" value="InterPro"/>
</dbReference>
<dbReference type="SMART" id="SM00066">
    <property type="entry name" value="GAL4"/>
    <property type="match status" value="1"/>
</dbReference>
<evidence type="ECO:0000256" key="2">
    <source>
        <dbReference type="ARBA" id="ARBA00023242"/>
    </source>
</evidence>
<sequence>MPGKASDNTIANPYSGGVDHWHPALFRLHRSSFSGFDVVSSMSKTNRASCVTCKARNIRCDMTRGPNGCRRCTQSGIICEGYLGTVSKLFRQKHGTRGNPPQTDTTRRAGRIHSGKITSSTDHAVLNHILRAGGFPASSTSDPECNSNHLGLSSDDTGPQEHTDLHACVVVPREKIPTPPLEHIYSPLSTPAPSTQQNLDLITVVSPAVVDDKIGTSCHVRPSRSMTRGQASLLDSIFSLADNPRALPWTPGSTRSNLTGELGTGQERCSGLYLEIESSVNQQAETGDDIDVDGYKHIMVGMLTELALDREVESNIAPFVAHCFTSWIGRFVFEPNRIISLARDAIVRGHSGIKTLQRMILVANIMLTVSKSTDCELTHFESLDQQLVTNLVKIRTQSGLTRETALAAMESCNEFVCITIKVCSLASVLELIELYAPVFRRACPEPGDKLVNLPEKLVSTGLIDLNLKFYATFDVLQSVITHRPMFFRYDLKFLSSQDEALLDAENGPGLRFLFGIPDRLVFVLGKMNTLLEDHGNCLKPELVRELEDDIDACKPVASAGPEEAPNLLLARFVVQDSWRLAGYVYLYMGLCGADTSDVRVVKVQKMYMRLLGGIKASRNPDSFLIFPMIILGVATSSPLDQSILLARLWGIAECNKEGTTGNDVVRILNDVWARSAGRPTVWSDLRVACLRVTGM</sequence>
<reference evidence="5" key="1">
    <citation type="submission" date="2021-01" db="EMBL/GenBank/DDBJ databases">
        <authorList>
            <person name="Kaushik A."/>
        </authorList>
    </citation>
    <scope>NUCLEOTIDE SEQUENCE</scope>
    <source>
        <strain evidence="5">AG2-2IIIB</strain>
    </source>
</reference>
<evidence type="ECO:0000259" key="4">
    <source>
        <dbReference type="PROSITE" id="PS50048"/>
    </source>
</evidence>
<accession>A0A8H3H068</accession>